<dbReference type="AlphaFoldDB" id="A0A1H9NSI7"/>
<evidence type="ECO:0000256" key="2">
    <source>
        <dbReference type="HAMAP-Rule" id="MF_01875"/>
    </source>
</evidence>
<dbReference type="InterPro" id="IPR016194">
    <property type="entry name" value="SPOC-like_C_dom_sf"/>
</dbReference>
<dbReference type="PANTHER" id="PTHR41251:SF1">
    <property type="entry name" value="NON-HOMOLOGOUS END JOINING PROTEIN KU"/>
    <property type="match status" value="1"/>
</dbReference>
<evidence type="ECO:0000313" key="6">
    <source>
        <dbReference type="Proteomes" id="UP000199647"/>
    </source>
</evidence>
<dbReference type="SUPFAM" id="SSF100939">
    <property type="entry name" value="SPOC domain-like"/>
    <property type="match status" value="1"/>
</dbReference>
<keyword evidence="2" id="KW-0233">DNA recombination</keyword>
<dbReference type="Proteomes" id="UP000199647">
    <property type="component" value="Unassembled WGS sequence"/>
</dbReference>
<proteinExistence type="inferred from homology"/>
<dbReference type="GO" id="GO:0006310">
    <property type="term" value="P:DNA recombination"/>
    <property type="evidence" value="ECO:0007669"/>
    <property type="project" value="UniProtKB-KW"/>
</dbReference>
<dbReference type="STRING" id="1855383.SAMN05216548_11730"/>
<accession>A0A1H9NSI7</accession>
<dbReference type="HAMAP" id="MF_01875">
    <property type="entry name" value="Prokaryotic_Ku"/>
    <property type="match status" value="1"/>
</dbReference>
<dbReference type="GO" id="GO:0006303">
    <property type="term" value="P:double-strand break repair via nonhomologous end joining"/>
    <property type="evidence" value="ECO:0007669"/>
    <property type="project" value="UniProtKB-UniRule"/>
</dbReference>
<dbReference type="EMBL" id="FOFG01000017">
    <property type="protein sequence ID" value="SER38930.1"/>
    <property type="molecule type" value="Genomic_DNA"/>
</dbReference>
<dbReference type="CDD" id="cd00789">
    <property type="entry name" value="KU_like"/>
    <property type="match status" value="1"/>
</dbReference>
<dbReference type="SMART" id="SM00559">
    <property type="entry name" value="Ku78"/>
    <property type="match status" value="1"/>
</dbReference>
<protein>
    <recommendedName>
        <fullName evidence="2">Non-homologous end joining protein Ku</fullName>
    </recommendedName>
</protein>
<dbReference type="Pfam" id="PF02735">
    <property type="entry name" value="Ku"/>
    <property type="match status" value="1"/>
</dbReference>
<feature type="domain" description="Ku" evidence="4">
    <location>
        <begin position="55"/>
        <end position="188"/>
    </location>
</feature>
<dbReference type="Gene3D" id="2.40.290.10">
    <property type="match status" value="1"/>
</dbReference>
<dbReference type="PANTHER" id="PTHR41251">
    <property type="entry name" value="NON-HOMOLOGOUS END JOINING PROTEIN KU"/>
    <property type="match status" value="1"/>
</dbReference>
<dbReference type="GO" id="GO:0003690">
    <property type="term" value="F:double-stranded DNA binding"/>
    <property type="evidence" value="ECO:0007669"/>
    <property type="project" value="UniProtKB-UniRule"/>
</dbReference>
<dbReference type="InterPro" id="IPR006164">
    <property type="entry name" value="DNA_bd_Ku70/Ku80"/>
</dbReference>
<reference evidence="5 6" key="1">
    <citation type="submission" date="2016-10" db="EMBL/GenBank/DDBJ databases">
        <authorList>
            <person name="de Groot N.N."/>
        </authorList>
    </citation>
    <scope>NUCLEOTIDE SEQUENCE [LARGE SCALE GENOMIC DNA]</scope>
    <source>
        <strain evidence="5 6">A52C2</strain>
    </source>
</reference>
<evidence type="ECO:0000256" key="3">
    <source>
        <dbReference type="SAM" id="MobiDB-lite"/>
    </source>
</evidence>
<dbReference type="NCBIfam" id="TIGR02772">
    <property type="entry name" value="Ku_bact"/>
    <property type="match status" value="1"/>
</dbReference>
<dbReference type="PIRSF" id="PIRSF006493">
    <property type="entry name" value="Prok_Ku"/>
    <property type="match status" value="1"/>
</dbReference>
<evidence type="ECO:0000313" key="5">
    <source>
        <dbReference type="EMBL" id="SER38930.1"/>
    </source>
</evidence>
<name>A0A1H9NSI7_9HYPH</name>
<evidence type="ECO:0000256" key="1">
    <source>
        <dbReference type="ARBA" id="ARBA00023125"/>
    </source>
</evidence>
<evidence type="ECO:0000259" key="4">
    <source>
        <dbReference type="SMART" id="SM00559"/>
    </source>
</evidence>
<keyword evidence="1 2" id="KW-0238">DNA-binding</keyword>
<comment type="function">
    <text evidence="2">With LigD forms a non-homologous end joining (NHEJ) DNA repair enzyme, which repairs dsDNA breaks with reduced fidelity. Binds linear dsDNA with 5'- and 3'- overhangs but not closed circular dsDNA nor ssDNA. Recruits and stimulates the ligase activity of LigD.</text>
</comment>
<feature type="region of interest" description="Disordered" evidence="3">
    <location>
        <begin position="263"/>
        <end position="314"/>
    </location>
</feature>
<dbReference type="RefSeq" id="WP_092499087.1">
    <property type="nucleotide sequence ID" value="NZ_FOFG01000017.1"/>
</dbReference>
<keyword evidence="6" id="KW-1185">Reference proteome</keyword>
<dbReference type="OrthoDB" id="9780854at2"/>
<keyword evidence="2" id="KW-0227">DNA damage</keyword>
<gene>
    <name evidence="2" type="primary">ku</name>
    <name evidence="5" type="ORF">SAMN05216548_11730</name>
</gene>
<comment type="subunit">
    <text evidence="2">Homodimer. Interacts with LigD.</text>
</comment>
<comment type="similarity">
    <text evidence="2">Belongs to the prokaryotic Ku family.</text>
</comment>
<organism evidence="5 6">
    <name type="scientific">Faunimonas pinastri</name>
    <dbReference type="NCBI Taxonomy" id="1855383"/>
    <lineage>
        <taxon>Bacteria</taxon>
        <taxon>Pseudomonadati</taxon>
        <taxon>Pseudomonadota</taxon>
        <taxon>Alphaproteobacteria</taxon>
        <taxon>Hyphomicrobiales</taxon>
        <taxon>Afifellaceae</taxon>
        <taxon>Faunimonas</taxon>
    </lineage>
</organism>
<dbReference type="InterPro" id="IPR009187">
    <property type="entry name" value="Prok_Ku"/>
</dbReference>
<sequence>MPAARAIWKGHIRLSLVSIPVELYAATESKAKVSFRQIHEPTGKPIHYEKVVTGVGPVDKDEIMRGFEYEKGNYVLLDDEDLDAVKLETKRTLDLTQFVDSSEIAPIYYDTPYFVVPQDELAEDAFRVVRDALRDAGKVGIGQLALRGKEYLCAVRPCGTGILLETLHYEEEIRKSDAYFNQISGKTADDDLLAVAKELINRKTAPFDAAAFKDHYTAALRQLINEKLKAKGGRVTDTEEPAGKGAGGGNVIDLMAALKQSLEASGGNAGKPVDEKPKATKPKTRTAKKAEPEPANQNKPDPKPAPKAKTRKTA</sequence>
<keyword evidence="2" id="KW-0234">DNA repair</keyword>